<dbReference type="InterPro" id="IPR050955">
    <property type="entry name" value="Plant_Biomass_Hydrol_Est"/>
</dbReference>
<dbReference type="KEGG" id="tpol:Mal48_33110"/>
<evidence type="ECO:0000256" key="3">
    <source>
        <dbReference type="SAM" id="SignalP"/>
    </source>
</evidence>
<keyword evidence="1 3" id="KW-0732">Signal</keyword>
<dbReference type="GO" id="GO:0006508">
    <property type="term" value="P:proteolysis"/>
    <property type="evidence" value="ECO:0007669"/>
    <property type="project" value="InterPro"/>
</dbReference>
<protein>
    <submittedName>
        <fullName evidence="5">Prolyl oligopeptidase family protein</fullName>
    </submittedName>
</protein>
<proteinExistence type="predicted"/>
<keyword evidence="6" id="KW-1185">Reference proteome</keyword>
<evidence type="ECO:0000259" key="4">
    <source>
        <dbReference type="Pfam" id="PF00326"/>
    </source>
</evidence>
<dbReference type="PANTHER" id="PTHR43037:SF1">
    <property type="entry name" value="BLL1128 PROTEIN"/>
    <property type="match status" value="1"/>
</dbReference>
<evidence type="ECO:0000256" key="1">
    <source>
        <dbReference type="ARBA" id="ARBA00022729"/>
    </source>
</evidence>
<dbReference type="SUPFAM" id="SSF53474">
    <property type="entry name" value="alpha/beta-Hydrolases"/>
    <property type="match status" value="1"/>
</dbReference>
<feature type="domain" description="Peptidase S9 prolyl oligopeptidase catalytic" evidence="4">
    <location>
        <begin position="188"/>
        <end position="321"/>
    </location>
</feature>
<dbReference type="Pfam" id="PF00326">
    <property type="entry name" value="Peptidase_S9"/>
    <property type="match status" value="1"/>
</dbReference>
<evidence type="ECO:0000313" key="6">
    <source>
        <dbReference type="Proteomes" id="UP000315724"/>
    </source>
</evidence>
<evidence type="ECO:0000256" key="2">
    <source>
        <dbReference type="SAM" id="Coils"/>
    </source>
</evidence>
<keyword evidence="2" id="KW-0175">Coiled coil</keyword>
<feature type="signal peptide" evidence="3">
    <location>
        <begin position="1"/>
        <end position="21"/>
    </location>
</feature>
<feature type="coiled-coil region" evidence="2">
    <location>
        <begin position="20"/>
        <end position="47"/>
    </location>
</feature>
<dbReference type="AlphaFoldDB" id="A0A517QQZ2"/>
<evidence type="ECO:0000313" key="5">
    <source>
        <dbReference type="EMBL" id="QDT34052.1"/>
    </source>
</evidence>
<dbReference type="PANTHER" id="PTHR43037">
    <property type="entry name" value="UNNAMED PRODUCT-RELATED"/>
    <property type="match status" value="1"/>
</dbReference>
<dbReference type="EMBL" id="CP036267">
    <property type="protein sequence ID" value="QDT34052.1"/>
    <property type="molecule type" value="Genomic_DNA"/>
</dbReference>
<organism evidence="5 6">
    <name type="scientific">Thalassoglobus polymorphus</name>
    <dbReference type="NCBI Taxonomy" id="2527994"/>
    <lineage>
        <taxon>Bacteria</taxon>
        <taxon>Pseudomonadati</taxon>
        <taxon>Planctomycetota</taxon>
        <taxon>Planctomycetia</taxon>
        <taxon>Planctomycetales</taxon>
        <taxon>Planctomycetaceae</taxon>
        <taxon>Thalassoglobus</taxon>
    </lineage>
</organism>
<reference evidence="5 6" key="1">
    <citation type="submission" date="2019-02" db="EMBL/GenBank/DDBJ databases">
        <title>Deep-cultivation of Planctomycetes and their phenomic and genomic characterization uncovers novel biology.</title>
        <authorList>
            <person name="Wiegand S."/>
            <person name="Jogler M."/>
            <person name="Boedeker C."/>
            <person name="Pinto D."/>
            <person name="Vollmers J."/>
            <person name="Rivas-Marin E."/>
            <person name="Kohn T."/>
            <person name="Peeters S.H."/>
            <person name="Heuer A."/>
            <person name="Rast P."/>
            <person name="Oberbeckmann S."/>
            <person name="Bunk B."/>
            <person name="Jeske O."/>
            <person name="Meyerdierks A."/>
            <person name="Storesund J.E."/>
            <person name="Kallscheuer N."/>
            <person name="Luecker S."/>
            <person name="Lage O.M."/>
            <person name="Pohl T."/>
            <person name="Merkel B.J."/>
            <person name="Hornburger P."/>
            <person name="Mueller R.-W."/>
            <person name="Bruemmer F."/>
            <person name="Labrenz M."/>
            <person name="Spormann A.M."/>
            <person name="Op den Camp H."/>
            <person name="Overmann J."/>
            <person name="Amann R."/>
            <person name="Jetten M.S.M."/>
            <person name="Mascher T."/>
            <person name="Medema M.H."/>
            <person name="Devos D.P."/>
            <person name="Kaster A.-K."/>
            <person name="Ovreas L."/>
            <person name="Rohde M."/>
            <person name="Galperin M.Y."/>
            <person name="Jogler C."/>
        </authorList>
    </citation>
    <scope>NUCLEOTIDE SEQUENCE [LARGE SCALE GENOMIC DNA]</scope>
    <source>
        <strain evidence="5 6">Mal48</strain>
    </source>
</reference>
<dbReference type="Gene3D" id="3.40.50.1820">
    <property type="entry name" value="alpha/beta hydrolase"/>
    <property type="match status" value="1"/>
</dbReference>
<dbReference type="GO" id="GO:0008236">
    <property type="term" value="F:serine-type peptidase activity"/>
    <property type="evidence" value="ECO:0007669"/>
    <property type="project" value="InterPro"/>
</dbReference>
<sequence precursor="true">MFFRYTTPLFIMGLLAVNVFAQSEEEIETLRQGLQKLEAQIDGLDKNQRVDAEVCAKGVDWIIRHNEFYRPNYVQSAQKAIELGSERAKQIAEGNADWGTRPGVHALGYRSRVDDSVQPYLVTLPEGFEMKGAKRWPLYVVLHGRNSRLTEAHFISSANGKPAPKGQTWIQLDVFGRTNNAYRWAGETDVFEAIADVSKRYRVDESRVTLWGFSMGGAGAWHLGLHHPSRWASVGAGAGFVDFYRYQKQTEQLPEYQHRALRIYDAKDYALNLSVVPFITYGGEKDAQLAASLHVQEEAEKLGVPLKLIVGPNMGHKFDDASKATFMEFLAEHNSKGRKRVPGLREFEFVTYTLKYNKCEWLTIHEQSVPYEKTTVTSTLDDDGVLNVETDNVSALSILRTAANRVSVDGSESFDLNLAADANLIDVYLVKDAGGWSVLSYEDSLDFEENPNQKKRHNLQGPIDDAFMEPFVCVQGTGQPWSPELQEYSDWSLSRFQTEFDKWMRAHPLVVKDSAVTEKMIRSKNLILFGDPGSNSLIKTVVEELPLKWEKDSITFQGQTYSTRDHAVALVFPNPLNPRKYLVINSGMTTHEKDFKASNSWLFPKFGDHAVIQFSRKKDSQFGEQVIQAGIFDSHWNN</sequence>
<dbReference type="InterPro" id="IPR029058">
    <property type="entry name" value="AB_hydrolase_fold"/>
</dbReference>
<name>A0A517QQZ2_9PLAN</name>
<gene>
    <name evidence="5" type="ORF">Mal48_33110</name>
</gene>
<feature type="chain" id="PRO_5021936370" evidence="3">
    <location>
        <begin position="22"/>
        <end position="638"/>
    </location>
</feature>
<accession>A0A517QQZ2</accession>
<dbReference type="InterPro" id="IPR001375">
    <property type="entry name" value="Peptidase_S9_cat"/>
</dbReference>
<dbReference type="Proteomes" id="UP000315724">
    <property type="component" value="Chromosome"/>
</dbReference>